<sequence length="256" mass="29081">MSSIVPQRLPKIRNCDECRRHNKACSKDPDGCVSCKRKGIKCVYINQPPQKAAEVSGTIEDANDLELGLGDVLSPVSVPSTSSATLSPFSFTNDLMHMNSAVWNNQVQSNYYPINPVLQRYVTAFETPLEDFEDPAMQLEDPDLMPTVDDWLLVYNHYTNSSDGSIKLNSMIDIESLLREYFHRPAVWRLILCCRALQAKFNRSEGPGNKLELNYYRRARKAFFRADASSSVDVIMSYFFMHVHARDIGEQDLGEQ</sequence>
<dbReference type="GO" id="GO:0000981">
    <property type="term" value="F:DNA-binding transcription factor activity, RNA polymerase II-specific"/>
    <property type="evidence" value="ECO:0007669"/>
    <property type="project" value="InterPro"/>
</dbReference>
<dbReference type="InterPro" id="IPR036864">
    <property type="entry name" value="Zn2-C6_fun-type_DNA-bd_sf"/>
</dbReference>
<dbReference type="GO" id="GO:0008270">
    <property type="term" value="F:zinc ion binding"/>
    <property type="evidence" value="ECO:0007669"/>
    <property type="project" value="InterPro"/>
</dbReference>
<accession>A0A1Y2CMT3</accession>
<dbReference type="OrthoDB" id="3498215at2759"/>
<dbReference type="EMBL" id="MCGO01000013">
    <property type="protein sequence ID" value="ORY47675.1"/>
    <property type="molecule type" value="Genomic_DNA"/>
</dbReference>
<feature type="domain" description="Zn(2)-C6 fungal-type" evidence="1">
    <location>
        <begin position="14"/>
        <end position="44"/>
    </location>
</feature>
<name>A0A1Y2CMT3_9FUNG</name>
<gene>
    <name evidence="2" type="ORF">BCR33DRAFT_76324</name>
</gene>
<keyword evidence="3" id="KW-1185">Reference proteome</keyword>
<organism evidence="2 3">
    <name type="scientific">Rhizoclosmatium globosum</name>
    <dbReference type="NCBI Taxonomy" id="329046"/>
    <lineage>
        <taxon>Eukaryota</taxon>
        <taxon>Fungi</taxon>
        <taxon>Fungi incertae sedis</taxon>
        <taxon>Chytridiomycota</taxon>
        <taxon>Chytridiomycota incertae sedis</taxon>
        <taxon>Chytridiomycetes</taxon>
        <taxon>Chytridiales</taxon>
        <taxon>Chytriomycetaceae</taxon>
        <taxon>Rhizoclosmatium</taxon>
    </lineage>
</organism>
<dbReference type="AlphaFoldDB" id="A0A1Y2CMT3"/>
<dbReference type="Proteomes" id="UP000193642">
    <property type="component" value="Unassembled WGS sequence"/>
</dbReference>
<comment type="caution">
    <text evidence="2">The sequence shown here is derived from an EMBL/GenBank/DDBJ whole genome shotgun (WGS) entry which is preliminary data.</text>
</comment>
<dbReference type="Gene3D" id="4.10.240.10">
    <property type="entry name" value="Zn(2)-C6 fungal-type DNA-binding domain"/>
    <property type="match status" value="1"/>
</dbReference>
<proteinExistence type="predicted"/>
<dbReference type="SUPFAM" id="SSF57701">
    <property type="entry name" value="Zn2/Cys6 DNA-binding domain"/>
    <property type="match status" value="1"/>
</dbReference>
<evidence type="ECO:0000313" key="3">
    <source>
        <dbReference type="Proteomes" id="UP000193642"/>
    </source>
</evidence>
<reference evidence="2 3" key="1">
    <citation type="submission" date="2016-07" db="EMBL/GenBank/DDBJ databases">
        <title>Pervasive Adenine N6-methylation of Active Genes in Fungi.</title>
        <authorList>
            <consortium name="DOE Joint Genome Institute"/>
            <person name="Mondo S.J."/>
            <person name="Dannebaum R.O."/>
            <person name="Kuo R.C."/>
            <person name="Labutti K."/>
            <person name="Haridas S."/>
            <person name="Kuo A."/>
            <person name="Salamov A."/>
            <person name="Ahrendt S.R."/>
            <person name="Lipzen A."/>
            <person name="Sullivan W."/>
            <person name="Andreopoulos W.B."/>
            <person name="Clum A."/>
            <person name="Lindquist E."/>
            <person name="Daum C."/>
            <person name="Ramamoorthy G.K."/>
            <person name="Gryganskyi A."/>
            <person name="Culley D."/>
            <person name="Magnuson J.K."/>
            <person name="James T.Y."/>
            <person name="O'Malley M.A."/>
            <person name="Stajich J.E."/>
            <person name="Spatafora J.W."/>
            <person name="Visel A."/>
            <person name="Grigoriev I.V."/>
        </authorList>
    </citation>
    <scope>NUCLEOTIDE SEQUENCE [LARGE SCALE GENOMIC DNA]</scope>
    <source>
        <strain evidence="2 3">JEL800</strain>
    </source>
</reference>
<evidence type="ECO:0000259" key="1">
    <source>
        <dbReference type="PROSITE" id="PS50048"/>
    </source>
</evidence>
<protein>
    <recommendedName>
        <fullName evidence="1">Zn(2)-C6 fungal-type domain-containing protein</fullName>
    </recommendedName>
</protein>
<evidence type="ECO:0000313" key="2">
    <source>
        <dbReference type="EMBL" id="ORY47675.1"/>
    </source>
</evidence>
<dbReference type="PROSITE" id="PS50048">
    <property type="entry name" value="ZN2_CY6_FUNGAL_2"/>
    <property type="match status" value="1"/>
</dbReference>
<dbReference type="CDD" id="cd00067">
    <property type="entry name" value="GAL4"/>
    <property type="match status" value="1"/>
</dbReference>
<dbReference type="InterPro" id="IPR001138">
    <property type="entry name" value="Zn2Cys6_DnaBD"/>
</dbReference>